<keyword evidence="11" id="KW-0119">Carbohydrate metabolism</keyword>
<dbReference type="InParanoid" id="W4KPB5"/>
<evidence type="ECO:0000313" key="17">
    <source>
        <dbReference type="EMBL" id="ETW86876.1"/>
    </source>
</evidence>
<protein>
    <recommendedName>
        <fullName evidence="5">phosphoacetylglucosamine mutase</fullName>
        <ecNumber evidence="5">5.4.2.3</ecNumber>
    </recommendedName>
    <alternativeName>
        <fullName evidence="14">Acetylglucosamine phosphomutase</fullName>
    </alternativeName>
    <alternativeName>
        <fullName evidence="13">N-acetylglucosamine-phosphate mutase</fullName>
    </alternativeName>
</protein>
<dbReference type="FunFam" id="3.40.120.10:FF:000013">
    <property type="entry name" value="Phosphoacetylglucosamine mutase"/>
    <property type="match status" value="1"/>
</dbReference>
<dbReference type="CDD" id="cd01908">
    <property type="entry name" value="YafJ"/>
    <property type="match status" value="1"/>
</dbReference>
<dbReference type="HOGENOM" id="CLU_013180_0_0_1"/>
<dbReference type="OrthoDB" id="1928at2759"/>
<gene>
    <name evidence="17" type="ORF">HETIRDRAFT_442968</name>
</gene>
<dbReference type="InterPro" id="IPR017932">
    <property type="entry name" value="GATase_2_dom"/>
</dbReference>
<evidence type="ECO:0000313" key="18">
    <source>
        <dbReference type="Proteomes" id="UP000030671"/>
    </source>
</evidence>
<dbReference type="InterPro" id="IPR029055">
    <property type="entry name" value="Ntn_hydrolases_N"/>
</dbReference>
<dbReference type="PANTHER" id="PTHR45955:SF1">
    <property type="entry name" value="PHOSPHOACETYLGLUCOSAMINE MUTASE"/>
    <property type="match status" value="1"/>
</dbReference>
<dbReference type="GO" id="GO:0006048">
    <property type="term" value="P:UDP-N-acetylglucosamine biosynthetic process"/>
    <property type="evidence" value="ECO:0007669"/>
    <property type="project" value="UniProtKB-UniPathway"/>
</dbReference>
<evidence type="ECO:0000256" key="7">
    <source>
        <dbReference type="ARBA" id="ARBA00022723"/>
    </source>
</evidence>
<dbReference type="Pfam" id="PF02878">
    <property type="entry name" value="PGM_PMM_I"/>
    <property type="match status" value="2"/>
</dbReference>
<evidence type="ECO:0000256" key="6">
    <source>
        <dbReference type="ARBA" id="ARBA00022553"/>
    </source>
</evidence>
<keyword evidence="9" id="KW-0315">Glutamine amidotransferase</keyword>
<evidence type="ECO:0000256" key="15">
    <source>
        <dbReference type="ARBA" id="ARBA00059527"/>
    </source>
</evidence>
<evidence type="ECO:0000256" key="1">
    <source>
        <dbReference type="ARBA" id="ARBA00000558"/>
    </source>
</evidence>
<dbReference type="Pfam" id="PF21405">
    <property type="entry name" value="AMG1_II"/>
    <property type="match status" value="1"/>
</dbReference>
<reference evidence="17 18" key="1">
    <citation type="journal article" date="2012" name="New Phytol.">
        <title>Insight into trade-off between wood decay and parasitism from the genome of a fungal forest pathogen.</title>
        <authorList>
            <person name="Olson A."/>
            <person name="Aerts A."/>
            <person name="Asiegbu F."/>
            <person name="Belbahri L."/>
            <person name="Bouzid O."/>
            <person name="Broberg A."/>
            <person name="Canback B."/>
            <person name="Coutinho P.M."/>
            <person name="Cullen D."/>
            <person name="Dalman K."/>
            <person name="Deflorio G."/>
            <person name="van Diepen L.T."/>
            <person name="Dunand C."/>
            <person name="Duplessis S."/>
            <person name="Durling M."/>
            <person name="Gonthier P."/>
            <person name="Grimwood J."/>
            <person name="Fossdal C.G."/>
            <person name="Hansson D."/>
            <person name="Henrissat B."/>
            <person name="Hietala A."/>
            <person name="Himmelstrand K."/>
            <person name="Hoffmeister D."/>
            <person name="Hogberg N."/>
            <person name="James T.Y."/>
            <person name="Karlsson M."/>
            <person name="Kohler A."/>
            <person name="Kues U."/>
            <person name="Lee Y.H."/>
            <person name="Lin Y.C."/>
            <person name="Lind M."/>
            <person name="Lindquist E."/>
            <person name="Lombard V."/>
            <person name="Lucas S."/>
            <person name="Lunden K."/>
            <person name="Morin E."/>
            <person name="Murat C."/>
            <person name="Park J."/>
            <person name="Raffaello T."/>
            <person name="Rouze P."/>
            <person name="Salamov A."/>
            <person name="Schmutz J."/>
            <person name="Solheim H."/>
            <person name="Stahlberg J."/>
            <person name="Velez H."/>
            <person name="de Vries R.P."/>
            <person name="Wiebenga A."/>
            <person name="Woodward S."/>
            <person name="Yakovlev I."/>
            <person name="Garbelotto M."/>
            <person name="Martin F."/>
            <person name="Grigoriev I.V."/>
            <person name="Stenlid J."/>
        </authorList>
    </citation>
    <scope>NUCLEOTIDE SEQUENCE [LARGE SCALE GENOMIC DNA]</scope>
    <source>
        <strain evidence="17 18">TC 32-1</strain>
    </source>
</reference>
<comment type="catalytic activity">
    <reaction evidence="1">
        <text>N-acetyl-alpha-D-glucosamine 1-phosphate = N-acetyl-D-glucosamine 6-phosphate</text>
        <dbReference type="Rhea" id="RHEA:23804"/>
        <dbReference type="ChEBI" id="CHEBI:57513"/>
        <dbReference type="ChEBI" id="CHEBI:57776"/>
        <dbReference type="EC" id="5.4.2.3"/>
    </reaction>
</comment>
<evidence type="ECO:0000256" key="11">
    <source>
        <dbReference type="ARBA" id="ARBA00023277"/>
    </source>
</evidence>
<dbReference type="InterPro" id="IPR005844">
    <property type="entry name" value="A-D-PHexomutase_a/b/a-I"/>
</dbReference>
<evidence type="ECO:0000256" key="2">
    <source>
        <dbReference type="ARBA" id="ARBA00001946"/>
    </source>
</evidence>
<dbReference type="Pfam" id="PF21404">
    <property type="entry name" value="AMG1_III"/>
    <property type="match status" value="1"/>
</dbReference>
<evidence type="ECO:0000256" key="14">
    <source>
        <dbReference type="ARBA" id="ARBA00032065"/>
    </source>
</evidence>
<keyword evidence="12" id="KW-0961">Cell wall biogenesis/degradation</keyword>
<dbReference type="InterPro" id="IPR016657">
    <property type="entry name" value="PAGM"/>
</dbReference>
<dbReference type="PANTHER" id="PTHR45955">
    <property type="entry name" value="PHOSPHOACETYLGLUCOSAMINE MUTASE"/>
    <property type="match status" value="1"/>
</dbReference>
<dbReference type="SUPFAM" id="SSF53738">
    <property type="entry name" value="Phosphoglucomutase, first 3 domains"/>
    <property type="match status" value="3"/>
</dbReference>
<dbReference type="InterPro" id="IPR049022">
    <property type="entry name" value="AMG1_III"/>
</dbReference>
<evidence type="ECO:0000256" key="10">
    <source>
        <dbReference type="ARBA" id="ARBA00023235"/>
    </source>
</evidence>
<dbReference type="EMBL" id="KI925454">
    <property type="protein sequence ID" value="ETW86876.1"/>
    <property type="molecule type" value="Genomic_DNA"/>
</dbReference>
<dbReference type="GO" id="GO:0071555">
    <property type="term" value="P:cell wall organization"/>
    <property type="evidence" value="ECO:0007669"/>
    <property type="project" value="UniProtKB-KW"/>
</dbReference>
<dbReference type="GO" id="GO:0000287">
    <property type="term" value="F:magnesium ion binding"/>
    <property type="evidence" value="ECO:0007669"/>
    <property type="project" value="InterPro"/>
</dbReference>
<sequence length="961" mass="105813">MPGVLPIDGITQLANLHPRPSHIRYQYGTAGFRTLGIVLDSVLFRVGILAALRSKRLDGKTIGVMVTASHNPEPDNGVKLVDPRGEMLEASWEAHATTLANAATTEDFIKALETLVKTAKIDLSKPARVVYGRDTRPSGPALISALEDGFKAIGAESRDAGVTTTPILHYLVRATNTKRTKNAYGEDTEEGYFKKLSGAFKKLVAGKPVSPPLVVDCANGVGTDAVNKMIGYLDNSLKLIPFNTATTTPGALNNACGADYVKTTQRLPPSLISHLKPGQRACSFDGDADRLIYYYLDDRGQFHMLDGDKIAALVAAFIVELVKTAGLENEIRMGVVQTAYANGSSTKYLSERLPVRCVSTGVKHLHHAAEHFAVGVYFEANGHGTVLFSHETLEKLATHEPSTPAQSRALNYLVDLTNLINQTVGDALSDLLLVETVLAHKSYSGIEWDSLYVDLPNRLVKVVVANRHAFQTEDAERRLVSPKGLQGKIDDLVKRYGGGRSFVRPSGTEDVVRVYAEATIRSQADELAFRVAGLVYDETGGDPTTRPKEFFDEERNEKSVSTMTGWTDVFRTEKRRGQTWNPAAPGFLSFYCTSFPHEDKSEDAGHAGLSDGGASWMQAGYRKLSRHDSHLIYKGSSPVQLSHLLTRPCHSIINQAFDSRLRVDQRRPINGDGFGVGWYDSVYEEDLGKQPCIFTSVTPAWNNINLTRLAEKIKSPLVFAHVRATTAGSLSLDNCHPFIYGKIMFMHNGSIEQFPRIKRRLQAELPDEIFNVVNGNTDSEWSFALFLSKLPNADADTFTHQTLRQAMLDTIASLNQFAEEAGITEPSLMNFCVTDGDSVVATRYVSSRYDEAASLWFSSGTAFSEYKEGGHYKMSKLDKRENIIMVASEPLTFEKADWMEIKTNYMIVITPKMNVLQIPIIDKFYVPPSDPASQSRGTHLAAAKGLLNSHRPVELQTPPSP</sequence>
<accession>W4KPB5</accession>
<dbReference type="KEGG" id="hir:HETIRDRAFT_442968"/>
<evidence type="ECO:0000256" key="13">
    <source>
        <dbReference type="ARBA" id="ARBA00031926"/>
    </source>
</evidence>
<dbReference type="eggNOG" id="KOG1268">
    <property type="taxonomic scope" value="Eukaryota"/>
</dbReference>
<dbReference type="eggNOG" id="KOG2537">
    <property type="taxonomic scope" value="Eukaryota"/>
</dbReference>
<keyword evidence="8" id="KW-0460">Magnesium</keyword>
<evidence type="ECO:0000256" key="9">
    <source>
        <dbReference type="ARBA" id="ARBA00022962"/>
    </source>
</evidence>
<dbReference type="FunFam" id="3.30.310.50:FF:000003">
    <property type="entry name" value="Phosphoacetylglucosamine mutase"/>
    <property type="match status" value="1"/>
</dbReference>
<dbReference type="InterPro" id="IPR016055">
    <property type="entry name" value="A-D-PHexomutase_a/b/a-I/II/III"/>
</dbReference>
<organism evidence="17 18">
    <name type="scientific">Heterobasidion irregulare (strain TC 32-1)</name>
    <dbReference type="NCBI Taxonomy" id="747525"/>
    <lineage>
        <taxon>Eukaryota</taxon>
        <taxon>Fungi</taxon>
        <taxon>Dikarya</taxon>
        <taxon>Basidiomycota</taxon>
        <taxon>Agaricomycotina</taxon>
        <taxon>Agaricomycetes</taxon>
        <taxon>Russulales</taxon>
        <taxon>Bondarzewiaceae</taxon>
        <taxon>Heterobasidion</taxon>
        <taxon>Heterobasidion annosum species complex</taxon>
    </lineage>
</organism>
<dbReference type="InterPro" id="IPR036900">
    <property type="entry name" value="A-D-PHexomutase_C_sf"/>
</dbReference>
<comment type="function">
    <text evidence="15">Catalyzes the conversion of GlcNAc-6-P into GlcNAc-1-P during the synthesis of uridine diphosphate/UDP-GlcNAc, which is a biosynthetic precursor of chitin and also supplies the amino sugars for N-linked oligosaccharides of glycoproteins.</text>
</comment>
<dbReference type="Gene3D" id="3.30.310.50">
    <property type="entry name" value="Alpha-D-phosphohexomutase, C-terminal domain"/>
    <property type="match status" value="1"/>
</dbReference>
<dbReference type="UniPathway" id="UPA00113">
    <property type="reaction ID" value="UER00530"/>
</dbReference>
<dbReference type="SUPFAM" id="SSF55957">
    <property type="entry name" value="Phosphoglucomutase, C-terminal domain"/>
    <property type="match status" value="1"/>
</dbReference>
<keyword evidence="7" id="KW-0479">Metal-binding</keyword>
<dbReference type="EC" id="5.4.2.3" evidence="5"/>
<proteinExistence type="inferred from homology"/>
<feature type="domain" description="Glutamine amidotransferase type-2" evidence="16">
    <location>
        <begin position="282"/>
        <end position="961"/>
    </location>
</feature>
<dbReference type="InterPro" id="IPR049023">
    <property type="entry name" value="AMG1_II"/>
</dbReference>
<dbReference type="Gene3D" id="3.60.20.10">
    <property type="entry name" value="Glutamine Phosphoribosylpyrophosphate, subunit 1, domain 1"/>
    <property type="match status" value="1"/>
</dbReference>
<dbReference type="Proteomes" id="UP000030671">
    <property type="component" value="Unassembled WGS sequence"/>
</dbReference>
<evidence type="ECO:0000256" key="8">
    <source>
        <dbReference type="ARBA" id="ARBA00022842"/>
    </source>
</evidence>
<dbReference type="Pfam" id="PF13230">
    <property type="entry name" value="GATase_4"/>
    <property type="match status" value="1"/>
</dbReference>
<dbReference type="PROSITE" id="PS51278">
    <property type="entry name" value="GATASE_TYPE_2"/>
    <property type="match status" value="1"/>
</dbReference>
<evidence type="ECO:0000256" key="3">
    <source>
        <dbReference type="ARBA" id="ARBA00004865"/>
    </source>
</evidence>
<evidence type="ECO:0000256" key="12">
    <source>
        <dbReference type="ARBA" id="ARBA00023316"/>
    </source>
</evidence>
<comment type="similarity">
    <text evidence="4">Belongs to the phosphohexose mutase family.</text>
</comment>
<name>W4KPB5_HETIT</name>
<dbReference type="GO" id="GO:0004610">
    <property type="term" value="F:phosphoacetylglucosamine mutase activity"/>
    <property type="evidence" value="ECO:0007669"/>
    <property type="project" value="UniProtKB-EC"/>
</dbReference>
<keyword evidence="10" id="KW-0413">Isomerase</keyword>
<keyword evidence="18" id="KW-1185">Reference proteome</keyword>
<dbReference type="InterPro" id="IPR026869">
    <property type="entry name" value="EgtC-like"/>
</dbReference>
<dbReference type="FunCoup" id="W4KPB5">
    <property type="interactions" value="96"/>
</dbReference>
<dbReference type="InterPro" id="IPR016066">
    <property type="entry name" value="A-D-PHexomutase_CS"/>
</dbReference>
<dbReference type="FunFam" id="3.40.120.10:FF:000023">
    <property type="entry name" value="Phosphoacetylglucosamine mutase"/>
    <property type="match status" value="1"/>
</dbReference>
<comment type="cofactor">
    <cofactor evidence="2">
        <name>Mg(2+)</name>
        <dbReference type="ChEBI" id="CHEBI:18420"/>
    </cofactor>
</comment>
<dbReference type="FunFam" id="3.60.20.10:FF:000060">
    <property type="entry name" value="Related to DUG3-probable glutamine amidotransferase"/>
    <property type="match status" value="1"/>
</dbReference>
<dbReference type="STRING" id="747525.W4KPB5"/>
<comment type="pathway">
    <text evidence="3">Nucleotide-sugar biosynthesis; UDP-N-acetyl-alpha-D-glucosamine biosynthesis; N-acetyl-alpha-D-glucosamine 1-phosphate from alpha-D-glucosamine 6-phosphate (route I): step 2/2.</text>
</comment>
<dbReference type="SUPFAM" id="SSF56235">
    <property type="entry name" value="N-terminal nucleophile aminohydrolases (Ntn hydrolases)"/>
    <property type="match status" value="1"/>
</dbReference>
<dbReference type="InterPro" id="IPR005843">
    <property type="entry name" value="A-D-PHexomutase_C"/>
</dbReference>
<feature type="non-terminal residue" evidence="17">
    <location>
        <position position="961"/>
    </location>
</feature>
<evidence type="ECO:0000256" key="5">
    <source>
        <dbReference type="ARBA" id="ARBA00012731"/>
    </source>
</evidence>
<dbReference type="GO" id="GO:0005975">
    <property type="term" value="P:carbohydrate metabolic process"/>
    <property type="evidence" value="ECO:0007669"/>
    <property type="project" value="InterPro"/>
</dbReference>
<dbReference type="RefSeq" id="XP_009540846.1">
    <property type="nucleotide sequence ID" value="XM_009542551.1"/>
</dbReference>
<dbReference type="GeneID" id="20675501"/>
<dbReference type="Gene3D" id="3.40.120.10">
    <property type="entry name" value="Alpha-D-Glucose-1,6-Bisphosphate, subunit A, domain 3"/>
    <property type="match status" value="2"/>
</dbReference>
<dbReference type="CDD" id="cd03086">
    <property type="entry name" value="PGM3"/>
    <property type="match status" value="1"/>
</dbReference>
<evidence type="ECO:0000256" key="4">
    <source>
        <dbReference type="ARBA" id="ARBA00010231"/>
    </source>
</evidence>
<dbReference type="PROSITE" id="PS00710">
    <property type="entry name" value="PGM_PMM"/>
    <property type="match status" value="1"/>
</dbReference>
<evidence type="ECO:0000259" key="16">
    <source>
        <dbReference type="PROSITE" id="PS51278"/>
    </source>
</evidence>
<dbReference type="AlphaFoldDB" id="W4KPB5"/>
<keyword evidence="6" id="KW-0597">Phosphoprotein</keyword>
<dbReference type="Pfam" id="PF00408">
    <property type="entry name" value="PGM_PMM_IV"/>
    <property type="match status" value="1"/>
</dbReference>